<evidence type="ECO:0000256" key="1">
    <source>
        <dbReference type="SAM" id="MobiDB-lite"/>
    </source>
</evidence>
<accession>A0AAN8BE02</accession>
<dbReference type="EMBL" id="JAULUE010002061">
    <property type="protein sequence ID" value="KAK5883483.1"/>
    <property type="molecule type" value="Genomic_DNA"/>
</dbReference>
<organism evidence="2 3">
    <name type="scientific">Champsocephalus esox</name>
    <name type="common">pike icefish</name>
    <dbReference type="NCBI Taxonomy" id="159716"/>
    <lineage>
        <taxon>Eukaryota</taxon>
        <taxon>Metazoa</taxon>
        <taxon>Chordata</taxon>
        <taxon>Craniata</taxon>
        <taxon>Vertebrata</taxon>
        <taxon>Euteleostomi</taxon>
        <taxon>Actinopterygii</taxon>
        <taxon>Neopterygii</taxon>
        <taxon>Teleostei</taxon>
        <taxon>Neoteleostei</taxon>
        <taxon>Acanthomorphata</taxon>
        <taxon>Eupercaria</taxon>
        <taxon>Perciformes</taxon>
        <taxon>Notothenioidei</taxon>
        <taxon>Channichthyidae</taxon>
        <taxon>Champsocephalus</taxon>
    </lineage>
</organism>
<comment type="caution">
    <text evidence="2">The sequence shown here is derived from an EMBL/GenBank/DDBJ whole genome shotgun (WGS) entry which is preliminary data.</text>
</comment>
<proteinExistence type="predicted"/>
<gene>
    <name evidence="2" type="ORF">CesoFtcFv8_019810</name>
</gene>
<reference evidence="2 3" key="1">
    <citation type="journal article" date="2023" name="Mol. Biol. Evol.">
        <title>Genomics of Secondarily Temperate Adaptation in the Only Non-Antarctic Icefish.</title>
        <authorList>
            <person name="Rivera-Colon A.G."/>
            <person name="Rayamajhi N."/>
            <person name="Minhas B.F."/>
            <person name="Madrigal G."/>
            <person name="Bilyk K.T."/>
            <person name="Yoon V."/>
            <person name="Hune M."/>
            <person name="Gregory S."/>
            <person name="Cheng C.H.C."/>
            <person name="Catchen J.M."/>
        </authorList>
    </citation>
    <scope>NUCLEOTIDE SEQUENCE [LARGE SCALE GENOMIC DNA]</scope>
    <source>
        <strain evidence="2">JC2023a</strain>
    </source>
</reference>
<feature type="region of interest" description="Disordered" evidence="1">
    <location>
        <begin position="1"/>
        <end position="20"/>
    </location>
</feature>
<sequence length="75" mass="8407">MGGPHQMGSRGYGAKRFDERGKRLPAWQPRKQQGLPHIMEVVHGLVSFSDWRAREGCRGLSERPSSLGTLADVYI</sequence>
<evidence type="ECO:0000313" key="3">
    <source>
        <dbReference type="Proteomes" id="UP001335648"/>
    </source>
</evidence>
<name>A0AAN8BE02_9TELE</name>
<evidence type="ECO:0000313" key="2">
    <source>
        <dbReference type="EMBL" id="KAK5883483.1"/>
    </source>
</evidence>
<keyword evidence="3" id="KW-1185">Reference proteome</keyword>
<protein>
    <submittedName>
        <fullName evidence="2">Uncharacterized protein</fullName>
    </submittedName>
</protein>
<dbReference type="Proteomes" id="UP001335648">
    <property type="component" value="Unassembled WGS sequence"/>
</dbReference>
<dbReference type="AlphaFoldDB" id="A0AAN8BE02"/>